<dbReference type="EMBL" id="CAJNOK010026997">
    <property type="protein sequence ID" value="CAF1412354.1"/>
    <property type="molecule type" value="Genomic_DNA"/>
</dbReference>
<dbReference type="OrthoDB" id="1729737at2759"/>
<dbReference type="Pfam" id="PF13768">
    <property type="entry name" value="VWA_3"/>
    <property type="match status" value="1"/>
</dbReference>
<evidence type="ECO:0000313" key="3">
    <source>
        <dbReference type="EMBL" id="CAF1500683.1"/>
    </source>
</evidence>
<dbReference type="PANTHER" id="PTHR45737:SF6">
    <property type="entry name" value="VON WILLEBRAND FACTOR A DOMAIN-CONTAINING PROTEIN 5A"/>
    <property type="match status" value="1"/>
</dbReference>
<evidence type="ECO:0000313" key="2">
    <source>
        <dbReference type="EMBL" id="CAF1412354.1"/>
    </source>
</evidence>
<organism evidence="3 6">
    <name type="scientific">Didymodactylos carnosus</name>
    <dbReference type="NCBI Taxonomy" id="1234261"/>
    <lineage>
        <taxon>Eukaryota</taxon>
        <taxon>Metazoa</taxon>
        <taxon>Spiralia</taxon>
        <taxon>Gnathifera</taxon>
        <taxon>Rotifera</taxon>
        <taxon>Eurotatoria</taxon>
        <taxon>Bdelloidea</taxon>
        <taxon>Philodinida</taxon>
        <taxon>Philodinidae</taxon>
        <taxon>Didymodactylos</taxon>
    </lineage>
</organism>
<evidence type="ECO:0000313" key="6">
    <source>
        <dbReference type="Proteomes" id="UP000663829"/>
    </source>
</evidence>
<dbReference type="PANTHER" id="PTHR45737">
    <property type="entry name" value="VON WILLEBRAND FACTOR A DOMAIN-CONTAINING PROTEIN 5A"/>
    <property type="match status" value="1"/>
</dbReference>
<feature type="domain" description="VWFA" evidence="1">
    <location>
        <begin position="165"/>
        <end position="345"/>
    </location>
</feature>
<dbReference type="AlphaFoldDB" id="A0A815TB29"/>
<dbReference type="Proteomes" id="UP000681722">
    <property type="component" value="Unassembled WGS sequence"/>
</dbReference>
<dbReference type="SMART" id="SM00327">
    <property type="entry name" value="VWA"/>
    <property type="match status" value="1"/>
</dbReference>
<dbReference type="InterPro" id="IPR036465">
    <property type="entry name" value="vWFA_dom_sf"/>
</dbReference>
<dbReference type="EMBL" id="CAJNOQ010022398">
    <property type="protein sequence ID" value="CAF1500683.1"/>
    <property type="molecule type" value="Genomic_DNA"/>
</dbReference>
<gene>
    <name evidence="3" type="ORF">GPM918_LOCUS36667</name>
    <name evidence="2" type="ORF">OVA965_LOCUS33411</name>
    <name evidence="5" type="ORF">SRO942_LOCUS37412</name>
    <name evidence="4" type="ORF">TMI583_LOCUS34301</name>
</gene>
<evidence type="ECO:0000313" key="4">
    <source>
        <dbReference type="EMBL" id="CAF4215958.1"/>
    </source>
</evidence>
<evidence type="ECO:0000259" key="1">
    <source>
        <dbReference type="PROSITE" id="PS50234"/>
    </source>
</evidence>
<reference evidence="3" key="1">
    <citation type="submission" date="2021-02" db="EMBL/GenBank/DDBJ databases">
        <authorList>
            <person name="Nowell W R."/>
        </authorList>
    </citation>
    <scope>NUCLEOTIDE SEQUENCE</scope>
</reference>
<proteinExistence type="predicted"/>
<comment type="caution">
    <text evidence="3">The sequence shown here is derived from an EMBL/GenBank/DDBJ whole genome shotgun (WGS) entry which is preliminary data.</text>
</comment>
<dbReference type="Gene3D" id="3.40.50.410">
    <property type="entry name" value="von Willebrand factor, type A domain"/>
    <property type="match status" value="1"/>
</dbReference>
<dbReference type="EMBL" id="CAJOBA010048744">
    <property type="protein sequence ID" value="CAF4215958.1"/>
    <property type="molecule type" value="Genomic_DNA"/>
</dbReference>
<protein>
    <recommendedName>
        <fullName evidence="1">VWFA domain-containing protein</fullName>
    </recommendedName>
</protein>
<dbReference type="InterPro" id="IPR002035">
    <property type="entry name" value="VWF_A"/>
</dbReference>
<name>A0A815TB29_9BILA</name>
<accession>A0A815TB29</accession>
<dbReference type="PROSITE" id="PS50234">
    <property type="entry name" value="VWFA"/>
    <property type="match status" value="1"/>
</dbReference>
<dbReference type="Proteomes" id="UP000677228">
    <property type="component" value="Unassembled WGS sequence"/>
</dbReference>
<feature type="non-terminal residue" evidence="3">
    <location>
        <position position="694"/>
    </location>
</feature>
<sequence length="694" mass="77270">INVGALPPGKECHVKIQYVTELELIDENFIRFVVPTTIAPRYNPSLGHLQSPDKTKSEYVQKTPYSMWFQAHVLRGGPYKIMQVANLSHPVNVNISRQSIDVSSESIALDRDIILDIDLPDNRPTTLVAIEQYNDSRKDAILLTFTPRLSDFMKISSGKEEITTEFIFIVDCSGSMTEANGIGLAKEAMLLFIRSLPVGSHFNIIRFGSNFDILFKNEILTAVYDEQTAKQAENLTRSMAADFGGTELLEPLKYLKAHPPIKGRSRQIFLLTDGEISNTNEVIELCRSMSLTTRIFTFGLGYSPSRSLVKGLARATNGHFVFAPPNSKVDTYVGGQLARALQPSLVNARLEWHGLLTNGLQSPKTIPPLYVNDRVLVYKLLEDEDLKRQNVSVDFMIGEHKIDTIKLSSNIAYKGDMIHRLAAKALIQELQHKEYNKDTKNETTVEQDIITLSMTHQILSPYTAFVGVENTTSKNNNTHSKVRHVPIQISKGDEHLFSSSRPYYSSYPGPMGHPNAWMGMAHAPMYRSSTTGSRGSKGMFYSSYSRVAVHPGPPGPSGFPGLAGPPSHKINSWNNYPMQFDSVPVATTTTASLLTTDPVRWLIDQQSFNGAWILSEKDVKTLTDGKSLDTFKSTISEAKDTLTTALAIAVLELKYAAQKNLWYGIVEKGRKQLYSFGLSNDQVNALINEIKNKL</sequence>
<dbReference type="SUPFAM" id="SSF53300">
    <property type="entry name" value="vWA-like"/>
    <property type="match status" value="1"/>
</dbReference>
<keyword evidence="6" id="KW-1185">Reference proteome</keyword>
<evidence type="ECO:0000313" key="5">
    <source>
        <dbReference type="EMBL" id="CAF4362388.1"/>
    </source>
</evidence>
<dbReference type="Proteomes" id="UP000663829">
    <property type="component" value="Unassembled WGS sequence"/>
</dbReference>
<dbReference type="EMBL" id="CAJOBC010087915">
    <property type="protein sequence ID" value="CAF4362388.1"/>
    <property type="molecule type" value="Genomic_DNA"/>
</dbReference>
<dbReference type="Proteomes" id="UP000682733">
    <property type="component" value="Unassembled WGS sequence"/>
</dbReference>